<dbReference type="EMBL" id="JBEAFC010000002">
    <property type="protein sequence ID" value="KAL1566937.1"/>
    <property type="molecule type" value="Genomic_DNA"/>
</dbReference>
<evidence type="ECO:0000313" key="2">
    <source>
        <dbReference type="Proteomes" id="UP001567538"/>
    </source>
</evidence>
<comment type="caution">
    <text evidence="1">The sequence shown here is derived from an EMBL/GenBank/DDBJ whole genome shotgun (WGS) entry which is preliminary data.</text>
</comment>
<proteinExistence type="predicted"/>
<gene>
    <name evidence="1" type="ORF">AAHA92_02476</name>
</gene>
<dbReference type="AlphaFoldDB" id="A0ABD1IEL3"/>
<organism evidence="1 2">
    <name type="scientific">Salvia divinorum</name>
    <name type="common">Maria pastora</name>
    <name type="synonym">Diviner's sage</name>
    <dbReference type="NCBI Taxonomy" id="28513"/>
    <lineage>
        <taxon>Eukaryota</taxon>
        <taxon>Viridiplantae</taxon>
        <taxon>Streptophyta</taxon>
        <taxon>Embryophyta</taxon>
        <taxon>Tracheophyta</taxon>
        <taxon>Spermatophyta</taxon>
        <taxon>Magnoliopsida</taxon>
        <taxon>eudicotyledons</taxon>
        <taxon>Gunneridae</taxon>
        <taxon>Pentapetalae</taxon>
        <taxon>asterids</taxon>
        <taxon>lamiids</taxon>
        <taxon>Lamiales</taxon>
        <taxon>Lamiaceae</taxon>
        <taxon>Nepetoideae</taxon>
        <taxon>Mentheae</taxon>
        <taxon>Salviinae</taxon>
        <taxon>Salvia</taxon>
        <taxon>Salvia subgen. Calosphace</taxon>
    </lineage>
</organism>
<evidence type="ECO:0000313" key="1">
    <source>
        <dbReference type="EMBL" id="KAL1566937.1"/>
    </source>
</evidence>
<sequence>MSNDQVREALPVKVLLVQNLIARCIQLYMNESEIVDYLLHNANIEPDFTKIVWQTLEKESPKFFNAYHRRMVLREHIRIYNELFEKQIELVRRTWRSVPSSSNGSQMHSMHDDSGNQAQQSAEIMHQAVDGVPALLPSSVNMYIPENVLLNQSSIGQEMNDEMTESNSEGGFAFCAENNLIGEGSVSPFASTGLSRIFLEPRALSNPLPVQ</sequence>
<dbReference type="NCBIfam" id="TIGR01589">
    <property type="entry name" value="A_thal_3526"/>
    <property type="match status" value="1"/>
</dbReference>
<name>A0ABD1IEL3_SALDI</name>
<reference evidence="1 2" key="1">
    <citation type="submission" date="2024-06" db="EMBL/GenBank/DDBJ databases">
        <title>A chromosome level genome sequence of Diviner's sage (Salvia divinorum).</title>
        <authorList>
            <person name="Ford S.A."/>
            <person name="Ro D.-K."/>
            <person name="Ness R.W."/>
            <person name="Phillips M.A."/>
        </authorList>
    </citation>
    <scope>NUCLEOTIDE SEQUENCE [LARGE SCALE GENOMIC DNA]</scope>
    <source>
        <strain evidence="1">SAF-2024a</strain>
        <tissue evidence="1">Leaf</tissue>
    </source>
</reference>
<protein>
    <submittedName>
        <fullName evidence="1">Uncharacterized protein</fullName>
    </submittedName>
</protein>
<dbReference type="InterPro" id="IPR006476">
    <property type="entry name" value="CHP01589_pln"/>
</dbReference>
<dbReference type="Pfam" id="PF09713">
    <property type="entry name" value="A_thal_3526"/>
    <property type="match status" value="1"/>
</dbReference>
<dbReference type="PANTHER" id="PTHR31871:SF1">
    <property type="entry name" value="HISTIDINE-TRNA LIGASE"/>
    <property type="match status" value="1"/>
</dbReference>
<dbReference type="Proteomes" id="UP001567538">
    <property type="component" value="Unassembled WGS sequence"/>
</dbReference>
<dbReference type="PANTHER" id="PTHR31871">
    <property type="entry name" value="OS02G0137100 PROTEIN"/>
    <property type="match status" value="1"/>
</dbReference>
<keyword evidence="2" id="KW-1185">Reference proteome</keyword>
<accession>A0ABD1IEL3</accession>